<feature type="transmembrane region" description="Helical" evidence="7">
    <location>
        <begin position="12"/>
        <end position="33"/>
    </location>
</feature>
<dbReference type="SUPFAM" id="SSF103473">
    <property type="entry name" value="MFS general substrate transporter"/>
    <property type="match status" value="1"/>
</dbReference>
<comment type="function">
    <text evidence="7">May be involved in iron transport and iron homeostasis.</text>
</comment>
<evidence type="ECO:0000256" key="7">
    <source>
        <dbReference type="RuleBase" id="RU365065"/>
    </source>
</evidence>
<name>A0A9P6UME1_9FUNG</name>
<evidence type="ECO:0000256" key="5">
    <source>
        <dbReference type="ARBA" id="ARBA00022989"/>
    </source>
</evidence>
<feature type="compositionally biased region" description="Basic and acidic residues" evidence="8">
    <location>
        <begin position="258"/>
        <end position="268"/>
    </location>
</feature>
<dbReference type="OrthoDB" id="648861at2759"/>
<dbReference type="PANTHER" id="PTHR11660">
    <property type="entry name" value="SOLUTE CARRIER FAMILY 40 MEMBER"/>
    <property type="match status" value="1"/>
</dbReference>
<comment type="caution">
    <text evidence="9">The sequence shown here is derived from an EMBL/GenBank/DDBJ whole genome shotgun (WGS) entry which is preliminary data.</text>
</comment>
<feature type="transmembrane region" description="Helical" evidence="7">
    <location>
        <begin position="159"/>
        <end position="176"/>
    </location>
</feature>
<evidence type="ECO:0000313" key="9">
    <source>
        <dbReference type="EMBL" id="KAG0311347.1"/>
    </source>
</evidence>
<keyword evidence="7" id="KW-0406">Ion transport</keyword>
<dbReference type="InterPro" id="IPR009716">
    <property type="entry name" value="Ferroportin-1"/>
</dbReference>
<protein>
    <recommendedName>
        <fullName evidence="7">Solute carrier family 40 member</fullName>
    </recommendedName>
</protein>
<accession>A0A9P6UME1</accession>
<dbReference type="GO" id="GO:0016020">
    <property type="term" value="C:membrane"/>
    <property type="evidence" value="ECO:0007669"/>
    <property type="project" value="UniProtKB-SubCell"/>
</dbReference>
<feature type="transmembrane region" description="Helical" evidence="7">
    <location>
        <begin position="45"/>
        <end position="67"/>
    </location>
</feature>
<feature type="transmembrane region" description="Helical" evidence="7">
    <location>
        <begin position="107"/>
        <end position="127"/>
    </location>
</feature>
<gene>
    <name evidence="9" type="ORF">BGZ97_011918</name>
</gene>
<dbReference type="EMBL" id="JAAAIN010000725">
    <property type="protein sequence ID" value="KAG0311347.1"/>
    <property type="molecule type" value="Genomic_DNA"/>
</dbReference>
<keyword evidence="10" id="KW-1185">Reference proteome</keyword>
<reference evidence="9" key="1">
    <citation type="journal article" date="2020" name="Fungal Divers.">
        <title>Resolving the Mortierellaceae phylogeny through synthesis of multi-gene phylogenetics and phylogenomics.</title>
        <authorList>
            <person name="Vandepol N."/>
            <person name="Liber J."/>
            <person name="Desiro A."/>
            <person name="Na H."/>
            <person name="Kennedy M."/>
            <person name="Barry K."/>
            <person name="Grigoriev I.V."/>
            <person name="Miller A.N."/>
            <person name="O'Donnell K."/>
            <person name="Stajich J.E."/>
            <person name="Bonito G."/>
        </authorList>
    </citation>
    <scope>NUCLEOTIDE SEQUENCE</scope>
    <source>
        <strain evidence="9">NVP60</strain>
    </source>
</reference>
<feature type="transmembrane region" description="Helical" evidence="7">
    <location>
        <begin position="182"/>
        <end position="200"/>
    </location>
</feature>
<keyword evidence="5 7" id="KW-1133">Transmembrane helix</keyword>
<evidence type="ECO:0000256" key="6">
    <source>
        <dbReference type="ARBA" id="ARBA00023136"/>
    </source>
</evidence>
<dbReference type="Pfam" id="PF06963">
    <property type="entry name" value="FPN1"/>
    <property type="match status" value="1"/>
</dbReference>
<sequence length="579" mass="63650">MEIFKTTLLPMSIYGFSTTVAGILFSTAVGSIVDTTPRLTAVQSFLFTQKLTTVIGALGFWILLTWFDPSTAASSLPPPPSSTASDAASAIGDLTSSVTGLSMTQGYSLFALMVVASGVLKLSALGWSISIERDWIVALCHSNSDALTRLNVAMKRIDLVCKLISPLVFAGLLAYLHAGYCSLIMAIWCMASFLTEWVLVRRIWDRSPVLWQPRSHHHHHHSSSSEGEYGRHGSGFVVDRSTMTESTAAEAAARKKKKDSDIRTPLVDRDALSDQERQSLFAVDEAGQQRQRQQHGQGARFSFVKRGVLSFRDYSHHIVFLASLAYAIIYINMMSVSGTMIGYLQYRNFSAGSIATLKGICTVSELFGTILMPVLTRYVGLTRAGAWSIWLEVLTLTPVLFSIYSNQLPVQMFIFGVWSFDLVITQIMQEYIQPDLALDPHSPHTASTSNSSNAGVINGWHYSLMNLFELAQFFLTMIWSDPQVYYIPCTISFICVVIGALVYTVHLFRMRGHLFHYHRIVSSVSSTGSTAAVGVSEENGGLQDDGQPESSHHSSSVVVGVHREGGHDSAGVVSRRPIH</sequence>
<feature type="transmembrane region" description="Helical" evidence="7">
    <location>
        <begin position="349"/>
        <end position="372"/>
    </location>
</feature>
<evidence type="ECO:0000313" key="10">
    <source>
        <dbReference type="Proteomes" id="UP000823405"/>
    </source>
</evidence>
<keyword evidence="4 7" id="KW-0812">Transmembrane</keyword>
<dbReference type="PANTHER" id="PTHR11660:SF57">
    <property type="entry name" value="SOLUTE CARRIER FAMILY 40 MEMBER"/>
    <property type="match status" value="1"/>
</dbReference>
<evidence type="ECO:0000256" key="2">
    <source>
        <dbReference type="ARBA" id="ARBA00006279"/>
    </source>
</evidence>
<feature type="transmembrane region" description="Helical" evidence="7">
    <location>
        <begin position="485"/>
        <end position="508"/>
    </location>
</feature>
<organism evidence="9 10">
    <name type="scientific">Linnemannia gamsii</name>
    <dbReference type="NCBI Taxonomy" id="64522"/>
    <lineage>
        <taxon>Eukaryota</taxon>
        <taxon>Fungi</taxon>
        <taxon>Fungi incertae sedis</taxon>
        <taxon>Mucoromycota</taxon>
        <taxon>Mortierellomycotina</taxon>
        <taxon>Mortierellomycetes</taxon>
        <taxon>Mortierellales</taxon>
        <taxon>Mortierellaceae</taxon>
        <taxon>Linnemannia</taxon>
    </lineage>
</organism>
<feature type="transmembrane region" description="Helical" evidence="7">
    <location>
        <begin position="384"/>
        <end position="404"/>
    </location>
</feature>
<evidence type="ECO:0000256" key="4">
    <source>
        <dbReference type="ARBA" id="ARBA00022692"/>
    </source>
</evidence>
<evidence type="ECO:0000256" key="3">
    <source>
        <dbReference type="ARBA" id="ARBA00022448"/>
    </source>
</evidence>
<evidence type="ECO:0000256" key="8">
    <source>
        <dbReference type="SAM" id="MobiDB-lite"/>
    </source>
</evidence>
<dbReference type="InterPro" id="IPR036259">
    <property type="entry name" value="MFS_trans_sf"/>
</dbReference>
<feature type="transmembrane region" description="Helical" evidence="7">
    <location>
        <begin position="318"/>
        <end position="343"/>
    </location>
</feature>
<evidence type="ECO:0000256" key="1">
    <source>
        <dbReference type="ARBA" id="ARBA00004141"/>
    </source>
</evidence>
<feature type="region of interest" description="Disordered" evidence="8">
    <location>
        <begin position="535"/>
        <end position="557"/>
    </location>
</feature>
<comment type="caution">
    <text evidence="7">Lacks conserved residue(s) required for the propagation of feature annotation.</text>
</comment>
<keyword evidence="3 7" id="KW-0813">Transport</keyword>
<dbReference type="Proteomes" id="UP000823405">
    <property type="component" value="Unassembled WGS sequence"/>
</dbReference>
<feature type="region of interest" description="Disordered" evidence="8">
    <location>
        <begin position="248"/>
        <end position="268"/>
    </location>
</feature>
<comment type="subcellular location">
    <subcellularLocation>
        <location evidence="1 7">Membrane</location>
        <topology evidence="1 7">Multi-pass membrane protein</topology>
    </subcellularLocation>
</comment>
<keyword evidence="6 7" id="KW-0472">Membrane</keyword>
<proteinExistence type="inferred from homology"/>
<dbReference type="AlphaFoldDB" id="A0A9P6UME1"/>
<comment type="similarity">
    <text evidence="2 7">Belongs to the ferroportin (FP) (TC 2.A.100) family. SLC40A subfamily.</text>
</comment>
<dbReference type="GO" id="GO:0005381">
    <property type="term" value="F:iron ion transmembrane transporter activity"/>
    <property type="evidence" value="ECO:0007669"/>
    <property type="project" value="UniProtKB-UniRule"/>
</dbReference>